<name>A0ACC2D1S6_DIPCM</name>
<dbReference type="EMBL" id="CM055099">
    <property type="protein sequence ID" value="KAJ7547877.1"/>
    <property type="molecule type" value="Genomic_DNA"/>
</dbReference>
<sequence>MRYLIYCISPLCLLPLNSDMMKGMDELRVSIGDKEQEIASATVHGPALETTTMNGGDEVTDKVQDGSVDLRGRPVSRAKSGGWKACLFIFGVEFCERLTYYGVGGNLVTYLALSLHEGLEASVKNVNNWLGVTFVTPLLGAFLADAYWGRYWTIGSFGGVYLIGLIVLTISASVPSLRPPPCLDPSNCQKANPSQLGCFFFGLYLISIATGGVKPCLQAFGGDQLDEEDPTERRHKTSFFNWWYFSLNLGAILAFTVLVSIQDTGSWGWGFGIPALSMAMALIFFFAGTPTYRHKLPGGSVATRIAQVLVAAFRKRHLAFPADVLMLHETYDEKANMQYGRRKLLHASQFRFLDMAAVYESLDHKDVNGLDSKKHESPWRLCTVTQVEEVKLILRLLPVCLCCLTYSVIGAQVATFFTKQGNTMDRRMGRVKIPPASLQTFVVGTSLLFIPIYDRIFVPVARRFTGNVRGISILQRLGTGFCLGMLAMAAASATEAKRLRVAKEHGLLDKPTSTIPLTIFWLIPQYALLGISHDCSVVALQELCYDQMPDTQRSMGVAIFLCTVALGNFLTNLIITIVNKATDGGKHGAWINDNINRSHLDYFYCLLAILGVINQIIFVFVARWYSYKKPESVEETKLREQTLPKTTAIVA</sequence>
<organism evidence="1 2">
    <name type="scientific">Diphasiastrum complanatum</name>
    <name type="common">Issler's clubmoss</name>
    <name type="synonym">Lycopodium complanatum</name>
    <dbReference type="NCBI Taxonomy" id="34168"/>
    <lineage>
        <taxon>Eukaryota</taxon>
        <taxon>Viridiplantae</taxon>
        <taxon>Streptophyta</taxon>
        <taxon>Embryophyta</taxon>
        <taxon>Tracheophyta</taxon>
        <taxon>Lycopodiopsida</taxon>
        <taxon>Lycopodiales</taxon>
        <taxon>Lycopodiaceae</taxon>
        <taxon>Lycopodioideae</taxon>
        <taxon>Diphasiastrum</taxon>
    </lineage>
</organism>
<protein>
    <submittedName>
        <fullName evidence="1">Uncharacterized protein</fullName>
    </submittedName>
</protein>
<proteinExistence type="predicted"/>
<accession>A0ACC2D1S6</accession>
<reference evidence="2" key="1">
    <citation type="journal article" date="2024" name="Proc. Natl. Acad. Sci. U.S.A.">
        <title>Extraordinary preservation of gene collinearity over three hundred million years revealed in homosporous lycophytes.</title>
        <authorList>
            <person name="Li C."/>
            <person name="Wickell D."/>
            <person name="Kuo L.Y."/>
            <person name="Chen X."/>
            <person name="Nie B."/>
            <person name="Liao X."/>
            <person name="Peng D."/>
            <person name="Ji J."/>
            <person name="Jenkins J."/>
            <person name="Williams M."/>
            <person name="Shu S."/>
            <person name="Plott C."/>
            <person name="Barry K."/>
            <person name="Rajasekar S."/>
            <person name="Grimwood J."/>
            <person name="Han X."/>
            <person name="Sun S."/>
            <person name="Hou Z."/>
            <person name="He W."/>
            <person name="Dai G."/>
            <person name="Sun C."/>
            <person name="Schmutz J."/>
            <person name="Leebens-Mack J.H."/>
            <person name="Li F.W."/>
            <person name="Wang L."/>
        </authorList>
    </citation>
    <scope>NUCLEOTIDE SEQUENCE [LARGE SCALE GENOMIC DNA]</scope>
    <source>
        <strain evidence="2">cv. PW_Plant_1</strain>
    </source>
</reference>
<evidence type="ECO:0000313" key="2">
    <source>
        <dbReference type="Proteomes" id="UP001162992"/>
    </source>
</evidence>
<keyword evidence="2" id="KW-1185">Reference proteome</keyword>
<comment type="caution">
    <text evidence="1">The sequence shown here is derived from an EMBL/GenBank/DDBJ whole genome shotgun (WGS) entry which is preliminary data.</text>
</comment>
<gene>
    <name evidence="1" type="ORF">O6H91_08G107800</name>
</gene>
<evidence type="ECO:0000313" key="1">
    <source>
        <dbReference type="EMBL" id="KAJ7547877.1"/>
    </source>
</evidence>
<dbReference type="Proteomes" id="UP001162992">
    <property type="component" value="Chromosome 8"/>
</dbReference>